<evidence type="ECO:0000256" key="1">
    <source>
        <dbReference type="PROSITE-ProRule" id="PRU00235"/>
    </source>
</evidence>
<organism evidence="3 4">
    <name type="scientific">Plasmodium inui San Antonio 1</name>
    <dbReference type="NCBI Taxonomy" id="1237626"/>
    <lineage>
        <taxon>Eukaryota</taxon>
        <taxon>Sar</taxon>
        <taxon>Alveolata</taxon>
        <taxon>Apicomplexa</taxon>
        <taxon>Aconoidasida</taxon>
        <taxon>Haemosporida</taxon>
        <taxon>Plasmodiidae</taxon>
        <taxon>Plasmodium</taxon>
        <taxon>Plasmodium (Plasmodium)</taxon>
    </lineage>
</organism>
<feature type="repeat" description="RCC1" evidence="1">
    <location>
        <begin position="613"/>
        <end position="698"/>
    </location>
</feature>
<evidence type="ECO:0000256" key="2">
    <source>
        <dbReference type="SAM" id="MobiDB-lite"/>
    </source>
</evidence>
<feature type="region of interest" description="Disordered" evidence="2">
    <location>
        <begin position="1520"/>
        <end position="1555"/>
    </location>
</feature>
<proteinExistence type="predicted"/>
<feature type="region of interest" description="Disordered" evidence="2">
    <location>
        <begin position="453"/>
        <end position="476"/>
    </location>
</feature>
<feature type="compositionally biased region" description="Basic and acidic residues" evidence="2">
    <location>
        <begin position="1534"/>
        <end position="1543"/>
    </location>
</feature>
<dbReference type="Proteomes" id="UP000030640">
    <property type="component" value="Unassembled WGS sequence"/>
</dbReference>
<dbReference type="RefSeq" id="XP_008816316.1">
    <property type="nucleotide sequence ID" value="XM_008818094.1"/>
</dbReference>
<feature type="region of interest" description="Disordered" evidence="2">
    <location>
        <begin position="1"/>
        <end position="95"/>
    </location>
</feature>
<feature type="region of interest" description="Disordered" evidence="2">
    <location>
        <begin position="1454"/>
        <end position="1491"/>
    </location>
</feature>
<feature type="region of interest" description="Disordered" evidence="2">
    <location>
        <begin position="180"/>
        <end position="226"/>
    </location>
</feature>
<feature type="compositionally biased region" description="Basic and acidic residues" evidence="2">
    <location>
        <begin position="1380"/>
        <end position="1395"/>
    </location>
</feature>
<feature type="region of interest" description="Disordered" evidence="2">
    <location>
        <begin position="541"/>
        <end position="562"/>
    </location>
</feature>
<sequence>MGDPENWDKREANRSIRWGGEVNRGSDERVTRNELATPDEIATRNEPATRDDLATRNEPATRDELATRDEIAKPDDLGTPDEASPGDAKKNTASQFSILEQLSMLNKKRKKFSRDMDAWEVISNISKYSSDHNKETEKKKILICLGNNNFGQLGFQENVKVGIVDFSTVLISKRYSASGRSRRGGLQTGGNETIGGEDCGGEDGGSGNQGSETVVEEAHGGEAKRTFERSRRYNDLAREIKRRNNNCFYNSQWNNALSKNEIYNDILTRLPNDFNISTIKKIKNNEKDGKSMSKENVHDLLGKKLTTSGSGGKHRIVTTDEVKNRSMQNGKRTVKEEPQGKLLLHKKKDSIGSRRADRRRTGSVRVSLIRETNYLRRNRYEEGAMEKNKRFFSENEKDKEKDYQRRIRQYSDFFKTTEYVVGGSGGISTLGGIRQRSQAEIQHKLDMRKEVGMPNQMDTSNSRNSNSPNWNSHLADGGNKPGEDYLYFNPEIINCGKYHSGVVSKNGFVCLWGLNCYGQLGVNPNKSVHTCYRRTKLSMLKRSPEDEENEREKERKKTDAPAKRTIFSPVKTEKTMLSPYIHKLVPLKHFGHKHKVKDISLGSFHTLLLTYDGFVFTFGCNKKAQLGLPNGYHRKVSHTSRPFLLPLVIVERGMQKSHPRYGRTNTFFFSSKKTYANIAHPVISINCGAYNSALIDANRKLWIWGWNKFGQIDSTYAVEKMKKKQREEAAQGCKTCSGGTIHMSMMGLKTIAQVVQKGGEHIKKRLTSKERLHSKDGDGHRDKHRRYKKSNKLVNVPRNVKIKDKSVLQVSLGKYHSLCLTEDKSVYIWGYLKREKKGAAEGAEEEEKKCSYVISCCGGSKYYRNITSITKITCLSNLYISSIASSSTHTAFVAPITYIDERSMDSQGGPRSAISPGGEKVGNKFRYNILLKNESSHLLEYYSEQVITRGGDNIFYVKYSDLILLISRSSQGGESHIAGQGTHPRQNVYLINNSLHVSNVCNNGSNYYLNLNARGGSAAGQADEAAQVSGACHVSGAYPVSKTDQVKKILQPLLLSNNNNVNRVDLLQIFQVAMGKNFAIFLTSSPSINRILNKKKIDYINNICSLDVLRNKIPERNIFIIGKSDFHHIILPSNCKQTSIPICLHKDKLINEALLRNKKHNFLTISRRKKYSDQISYNNKLLNLKKLYGKIKKSVTNCSLLYNDIDQERFSLLLDPIAANRSSLAAYRLHSVNCGTSSSRNRKSLSYLQSSSDRASSNNNRSSNSNKRISNSNNNSIFHFHLGQRRDTAARGTGGKCASSEDRFSGDRDGSRRVGSHVISNREESNNVGRNRADCNRGDPCEWVSFRTTPQSSQSSWQTNSSRAPANLSRQAEANVSEVSKQERTPGGENKKNRADTPLLCKEQKDSLFSSSNEGDLQKEHNSKRAADLGMSSEESHLCDESGEYYPLGKKKQVSSAWGTPGEELDHSRSTQKEGKHFSHKSSSRSSSCNNHLVNGQEVERANKAVIGCSSIMGRTNEAEMCRDHTDGNNNGKEGGKELEKESNPPAKERRKSSTCVNKKKLFRNMILETIDNINDNFLNLQNGSDRLLDCEQVKLKFKVFKKRRSCLWNYFTYHHTKRKCPFGFNLSENIVNITLLDVACGDYHSLILLEVDTLT</sequence>
<feature type="compositionally biased region" description="Low complexity" evidence="2">
    <location>
        <begin position="1250"/>
        <end position="1276"/>
    </location>
</feature>
<feature type="compositionally biased region" description="Basic and acidic residues" evidence="2">
    <location>
        <begin position="1"/>
        <end position="14"/>
    </location>
</feature>
<dbReference type="PROSITE" id="PS50012">
    <property type="entry name" value="RCC1_3"/>
    <property type="match status" value="1"/>
</dbReference>
<feature type="compositionally biased region" description="Basic and acidic residues" evidence="2">
    <location>
        <begin position="1320"/>
        <end position="1334"/>
    </location>
</feature>
<dbReference type="OrthoDB" id="10256179at2759"/>
<dbReference type="InterPro" id="IPR000408">
    <property type="entry name" value="Reg_chr_condens"/>
</dbReference>
<evidence type="ECO:0008006" key="5">
    <source>
        <dbReference type="Google" id="ProtNLM"/>
    </source>
</evidence>
<name>W7ANK1_9APIC</name>
<feature type="region of interest" description="Disordered" evidence="2">
    <location>
        <begin position="1346"/>
        <end position="1438"/>
    </location>
</feature>
<feature type="compositionally biased region" description="Low complexity" evidence="2">
    <location>
        <begin position="460"/>
        <end position="472"/>
    </location>
</feature>
<feature type="compositionally biased region" description="Polar residues" evidence="2">
    <location>
        <begin position="1368"/>
        <end position="1379"/>
    </location>
</feature>
<dbReference type="Pfam" id="PF13540">
    <property type="entry name" value="RCC1_2"/>
    <property type="match status" value="3"/>
</dbReference>
<feature type="compositionally biased region" description="Basic and acidic residues" evidence="2">
    <location>
        <begin position="41"/>
        <end position="76"/>
    </location>
</feature>
<evidence type="ECO:0000313" key="4">
    <source>
        <dbReference type="Proteomes" id="UP000030640"/>
    </source>
</evidence>
<keyword evidence="4" id="KW-1185">Reference proteome</keyword>
<protein>
    <recommendedName>
        <fullName evidence="5">Regulator of chromosome condensation</fullName>
    </recommendedName>
</protein>
<dbReference type="VEuPathDB" id="PlasmoDB:C922_02495"/>
<feature type="compositionally biased region" description="Low complexity" evidence="2">
    <location>
        <begin position="1348"/>
        <end position="1362"/>
    </location>
</feature>
<dbReference type="EMBL" id="KI965468">
    <property type="protein sequence ID" value="EUD66911.1"/>
    <property type="molecule type" value="Genomic_DNA"/>
</dbReference>
<evidence type="ECO:0000313" key="3">
    <source>
        <dbReference type="EMBL" id="EUD66911.1"/>
    </source>
</evidence>
<feature type="compositionally biased region" description="Basic and acidic residues" evidence="2">
    <location>
        <begin position="550"/>
        <end position="562"/>
    </location>
</feature>
<feature type="region of interest" description="Disordered" evidence="2">
    <location>
        <begin position="1235"/>
        <end position="1334"/>
    </location>
</feature>
<dbReference type="PANTHER" id="PTHR45982">
    <property type="entry name" value="REGULATOR OF CHROMOSOME CONDENSATION"/>
    <property type="match status" value="1"/>
</dbReference>
<reference evidence="3 4" key="1">
    <citation type="submission" date="2013-02" db="EMBL/GenBank/DDBJ databases">
        <title>The Genome Sequence of Plasmodium inui San Antonio 1.</title>
        <authorList>
            <consortium name="The Broad Institute Genome Sequencing Platform"/>
            <consortium name="The Broad Institute Genome Sequencing Center for Infectious Disease"/>
            <person name="Neafsey D."/>
            <person name="Cheeseman I."/>
            <person name="Volkman S."/>
            <person name="Adams J."/>
            <person name="Walker B."/>
            <person name="Young S.K."/>
            <person name="Zeng Q."/>
            <person name="Gargeya S."/>
            <person name="Fitzgerald M."/>
            <person name="Haas B."/>
            <person name="Abouelleil A."/>
            <person name="Alvarado L."/>
            <person name="Arachchi H.M."/>
            <person name="Berlin A.M."/>
            <person name="Chapman S.B."/>
            <person name="Dewar J."/>
            <person name="Goldberg J."/>
            <person name="Griggs A."/>
            <person name="Gujja S."/>
            <person name="Hansen M."/>
            <person name="Howarth C."/>
            <person name="Imamovic A."/>
            <person name="Larimer J."/>
            <person name="McCowan C."/>
            <person name="Murphy C."/>
            <person name="Neiman D."/>
            <person name="Pearson M."/>
            <person name="Priest M."/>
            <person name="Roberts A."/>
            <person name="Saif S."/>
            <person name="Shea T."/>
            <person name="Sisk P."/>
            <person name="Sykes S."/>
            <person name="Wortman J."/>
            <person name="Nusbaum C."/>
            <person name="Birren B."/>
        </authorList>
    </citation>
    <scope>NUCLEOTIDE SEQUENCE [LARGE SCALE GENOMIC DNA]</scope>
    <source>
        <strain evidence="3 4">San Antonio 1</strain>
    </source>
</reference>
<dbReference type="GeneID" id="20037769"/>
<feature type="compositionally biased region" description="Polar residues" evidence="2">
    <location>
        <begin position="1235"/>
        <end position="1249"/>
    </location>
</feature>
<dbReference type="SUPFAM" id="SSF50985">
    <property type="entry name" value="RCC1/BLIP-II"/>
    <property type="match status" value="1"/>
</dbReference>
<feature type="compositionally biased region" description="Basic and acidic residues" evidence="2">
    <location>
        <begin position="216"/>
        <end position="226"/>
    </location>
</feature>
<dbReference type="PANTHER" id="PTHR45982:SF1">
    <property type="entry name" value="REGULATOR OF CHROMOSOME CONDENSATION"/>
    <property type="match status" value="1"/>
</dbReference>
<feature type="compositionally biased region" description="Basic and acidic residues" evidence="2">
    <location>
        <begin position="1416"/>
        <end position="1427"/>
    </location>
</feature>
<dbReference type="Gene3D" id="2.130.10.30">
    <property type="entry name" value="Regulator of chromosome condensation 1/beta-lactamase-inhibitor protein II"/>
    <property type="match status" value="2"/>
</dbReference>
<accession>W7ANK1</accession>
<dbReference type="InterPro" id="IPR009091">
    <property type="entry name" value="RCC1/BLIP-II"/>
</dbReference>
<gene>
    <name evidence="3" type="ORF">C922_02495</name>
</gene>
<feature type="compositionally biased region" description="Basic and acidic residues" evidence="2">
    <location>
        <begin position="1299"/>
        <end position="1312"/>
    </location>
</feature>
<dbReference type="InterPro" id="IPR051553">
    <property type="entry name" value="Ran_GTPase-activating"/>
</dbReference>
<feature type="compositionally biased region" description="Basic and acidic residues" evidence="2">
    <location>
        <begin position="1464"/>
        <end position="1477"/>
    </location>
</feature>